<proteinExistence type="predicted"/>
<reference evidence="1 2" key="1">
    <citation type="journal article" date="2023" name="Plants (Basel)">
        <title>Bridging the Gap: Combining Genomics and Transcriptomics Approaches to Understand Stylosanthes scabra, an Orphan Legume from the Brazilian Caatinga.</title>
        <authorList>
            <person name="Ferreira-Neto J.R.C."/>
            <person name="da Silva M.D."/>
            <person name="Binneck E."/>
            <person name="de Melo N.F."/>
            <person name="da Silva R.H."/>
            <person name="de Melo A.L.T.M."/>
            <person name="Pandolfi V."/>
            <person name="Bustamante F.O."/>
            <person name="Brasileiro-Vidal A.C."/>
            <person name="Benko-Iseppon A.M."/>
        </authorList>
    </citation>
    <scope>NUCLEOTIDE SEQUENCE [LARGE SCALE GENOMIC DNA]</scope>
    <source>
        <tissue evidence="1">Leaves</tissue>
    </source>
</reference>
<dbReference type="EMBL" id="JASCZI010243632">
    <property type="protein sequence ID" value="MED6213428.1"/>
    <property type="molecule type" value="Genomic_DNA"/>
</dbReference>
<evidence type="ECO:0000313" key="1">
    <source>
        <dbReference type="EMBL" id="MED6213428.1"/>
    </source>
</evidence>
<gene>
    <name evidence="1" type="ORF">PIB30_093236</name>
</gene>
<sequence>MGRPSWNATSSRVMVHSPHGMWNEWVSGRHLSMKALMSGSSTLNEWLHLPVAITFYPELRLTRRLRLRGANHVLYASNLRMRWCSSLLLNRASRLRRQTRIGRTRSSLVDLLETMRLMLVLGCSKNSGATYDEMILRKMSPRGKICIEKVGSVLKGVLEERPISITLNRFLPFRVDSGDELSSKKFSKCFESIRGVPESIQKWFAKGP</sequence>
<evidence type="ECO:0000313" key="2">
    <source>
        <dbReference type="Proteomes" id="UP001341840"/>
    </source>
</evidence>
<protein>
    <submittedName>
        <fullName evidence="1">Uncharacterized protein</fullName>
    </submittedName>
</protein>
<dbReference type="Proteomes" id="UP001341840">
    <property type="component" value="Unassembled WGS sequence"/>
</dbReference>
<name>A0ABU6YXU8_9FABA</name>
<organism evidence="1 2">
    <name type="scientific">Stylosanthes scabra</name>
    <dbReference type="NCBI Taxonomy" id="79078"/>
    <lineage>
        <taxon>Eukaryota</taxon>
        <taxon>Viridiplantae</taxon>
        <taxon>Streptophyta</taxon>
        <taxon>Embryophyta</taxon>
        <taxon>Tracheophyta</taxon>
        <taxon>Spermatophyta</taxon>
        <taxon>Magnoliopsida</taxon>
        <taxon>eudicotyledons</taxon>
        <taxon>Gunneridae</taxon>
        <taxon>Pentapetalae</taxon>
        <taxon>rosids</taxon>
        <taxon>fabids</taxon>
        <taxon>Fabales</taxon>
        <taxon>Fabaceae</taxon>
        <taxon>Papilionoideae</taxon>
        <taxon>50 kb inversion clade</taxon>
        <taxon>dalbergioids sensu lato</taxon>
        <taxon>Dalbergieae</taxon>
        <taxon>Pterocarpus clade</taxon>
        <taxon>Stylosanthes</taxon>
    </lineage>
</organism>
<accession>A0ABU6YXU8</accession>
<comment type="caution">
    <text evidence="1">The sequence shown here is derived from an EMBL/GenBank/DDBJ whole genome shotgun (WGS) entry which is preliminary data.</text>
</comment>
<keyword evidence="2" id="KW-1185">Reference proteome</keyword>